<proteinExistence type="inferred from homology"/>
<dbReference type="Pfam" id="PF04241">
    <property type="entry name" value="DUF423"/>
    <property type="match status" value="1"/>
</dbReference>
<protein>
    <recommendedName>
        <fullName evidence="9">DUF423 domain-containing protein</fullName>
    </recommendedName>
</protein>
<keyword evidence="4 6" id="KW-1133">Transmembrane helix</keyword>
<dbReference type="Proteomes" id="UP000663859">
    <property type="component" value="Unassembled WGS sequence"/>
</dbReference>
<evidence type="ECO:0000256" key="6">
    <source>
        <dbReference type="SAM" id="Phobius"/>
    </source>
</evidence>
<feature type="transmembrane region" description="Helical" evidence="6">
    <location>
        <begin position="120"/>
        <end position="141"/>
    </location>
</feature>
<dbReference type="InterPro" id="IPR006696">
    <property type="entry name" value="DUF423"/>
</dbReference>
<evidence type="ECO:0000256" key="2">
    <source>
        <dbReference type="ARBA" id="ARBA00009694"/>
    </source>
</evidence>
<name>A0A8J2FT23_9BACT</name>
<evidence type="ECO:0000256" key="4">
    <source>
        <dbReference type="ARBA" id="ARBA00022989"/>
    </source>
</evidence>
<keyword evidence="8" id="KW-1185">Reference proteome</keyword>
<evidence type="ECO:0000256" key="1">
    <source>
        <dbReference type="ARBA" id="ARBA00004141"/>
    </source>
</evidence>
<sequence>MPGRLQRAGKWTLTIAPSSGSGPFTMNESKQWSDFPTCLAALLGFGAVALGAYGAHGLRVAPELHVMWEKAVQYQMVHSAVLLALASRFQRYAVGFAGLALGLLFFSGSLYLYVLGFSPAILKLTPVGGTILLLSWISLAWQALWSRKPKD</sequence>
<keyword evidence="5 6" id="KW-0472">Membrane</keyword>
<dbReference type="AlphaFoldDB" id="A0A8J2FT23"/>
<dbReference type="GO" id="GO:0016020">
    <property type="term" value="C:membrane"/>
    <property type="evidence" value="ECO:0007669"/>
    <property type="project" value="UniProtKB-SubCell"/>
</dbReference>
<comment type="subcellular location">
    <subcellularLocation>
        <location evidence="1">Membrane</location>
        <topology evidence="1">Multi-pass membrane protein</topology>
    </subcellularLocation>
</comment>
<evidence type="ECO:0000256" key="5">
    <source>
        <dbReference type="ARBA" id="ARBA00023136"/>
    </source>
</evidence>
<dbReference type="RefSeq" id="WP_214096416.1">
    <property type="nucleotide sequence ID" value="NZ_CAJNOB010000034.1"/>
</dbReference>
<accession>A0A8J2FT23</accession>
<dbReference type="PANTHER" id="PTHR43461:SF1">
    <property type="entry name" value="TRANSMEMBRANE PROTEIN 256"/>
    <property type="match status" value="1"/>
</dbReference>
<feature type="transmembrane region" description="Helical" evidence="6">
    <location>
        <begin position="35"/>
        <end position="55"/>
    </location>
</feature>
<comment type="caution">
    <text evidence="7">The sequence shown here is derived from an EMBL/GenBank/DDBJ whole genome shotgun (WGS) entry which is preliminary data.</text>
</comment>
<evidence type="ECO:0008006" key="9">
    <source>
        <dbReference type="Google" id="ProtNLM"/>
    </source>
</evidence>
<keyword evidence="3 6" id="KW-0812">Transmembrane</keyword>
<evidence type="ECO:0000313" key="7">
    <source>
        <dbReference type="EMBL" id="CAF0701197.1"/>
    </source>
</evidence>
<evidence type="ECO:0000313" key="8">
    <source>
        <dbReference type="Proteomes" id="UP000663859"/>
    </source>
</evidence>
<evidence type="ECO:0000256" key="3">
    <source>
        <dbReference type="ARBA" id="ARBA00022692"/>
    </source>
</evidence>
<feature type="transmembrane region" description="Helical" evidence="6">
    <location>
        <begin position="92"/>
        <end position="114"/>
    </location>
</feature>
<reference evidence="7" key="1">
    <citation type="submission" date="2021-02" db="EMBL/GenBank/DDBJ databases">
        <authorList>
            <person name="Cremers G."/>
            <person name="Picone N."/>
        </authorList>
    </citation>
    <scope>NUCLEOTIDE SEQUENCE</scope>
    <source>
        <strain evidence="7">PQ17</strain>
    </source>
</reference>
<dbReference type="EMBL" id="CAJNOB010000034">
    <property type="protein sequence ID" value="CAF0701197.1"/>
    <property type="molecule type" value="Genomic_DNA"/>
</dbReference>
<dbReference type="PANTHER" id="PTHR43461">
    <property type="entry name" value="TRANSMEMBRANE PROTEIN 256"/>
    <property type="match status" value="1"/>
</dbReference>
<organism evidence="7 8">
    <name type="scientific">Candidatus Methylacidithermus pantelleriae</name>
    <dbReference type="NCBI Taxonomy" id="2744239"/>
    <lineage>
        <taxon>Bacteria</taxon>
        <taxon>Pseudomonadati</taxon>
        <taxon>Verrucomicrobiota</taxon>
        <taxon>Methylacidiphilae</taxon>
        <taxon>Methylacidiphilales</taxon>
        <taxon>Methylacidiphilaceae</taxon>
        <taxon>Candidatus Methylacidithermus</taxon>
    </lineage>
</organism>
<comment type="similarity">
    <text evidence="2">Belongs to the UPF0382 family.</text>
</comment>
<gene>
    <name evidence="7" type="ORF">MPNT_40181</name>
</gene>